<dbReference type="Gene3D" id="3.40.50.280">
    <property type="entry name" value="Cobalamin-binding domain"/>
    <property type="match status" value="1"/>
</dbReference>
<evidence type="ECO:0000256" key="4">
    <source>
        <dbReference type="ARBA" id="ARBA00023235"/>
    </source>
</evidence>
<dbReference type="GO" id="GO:0047548">
    <property type="term" value="F:2-methyleneglutarate mutase activity"/>
    <property type="evidence" value="ECO:0007669"/>
    <property type="project" value="UniProtKB-EC"/>
</dbReference>
<dbReference type="EC" id="5.4.99.4" evidence="7"/>
<comment type="cofactor">
    <cofactor evidence="1">
        <name>adenosylcob(III)alamin</name>
        <dbReference type="ChEBI" id="CHEBI:18408"/>
    </cofactor>
</comment>
<dbReference type="NCBIfam" id="TIGR00640">
    <property type="entry name" value="acid_CoA_mut_C"/>
    <property type="match status" value="1"/>
</dbReference>
<dbReference type="SUPFAM" id="SSF51703">
    <property type="entry name" value="Cobalamin (vitamin B12)-dependent enzymes"/>
    <property type="match status" value="1"/>
</dbReference>
<dbReference type="GO" id="GO:0046872">
    <property type="term" value="F:metal ion binding"/>
    <property type="evidence" value="ECO:0007669"/>
    <property type="project" value="UniProtKB-KW"/>
</dbReference>
<dbReference type="InterPro" id="IPR006158">
    <property type="entry name" value="Cobalamin-bd"/>
</dbReference>
<evidence type="ECO:0000259" key="6">
    <source>
        <dbReference type="PROSITE" id="PS51332"/>
    </source>
</evidence>
<comment type="caution">
    <text evidence="7">The sequence shown here is derived from an EMBL/GenBank/DDBJ whole genome shotgun (WGS) entry which is preliminary data.</text>
</comment>
<evidence type="ECO:0000256" key="2">
    <source>
        <dbReference type="ARBA" id="ARBA00022628"/>
    </source>
</evidence>
<gene>
    <name evidence="7" type="primary">mgm</name>
    <name evidence="7" type="ORF">Psch_00812</name>
</gene>
<dbReference type="PROSITE" id="PS51332">
    <property type="entry name" value="B12_BINDING"/>
    <property type="match status" value="1"/>
</dbReference>
<dbReference type="Proteomes" id="UP000298324">
    <property type="component" value="Unassembled WGS sequence"/>
</dbReference>
<dbReference type="InterPro" id="IPR016176">
    <property type="entry name" value="Cbl-dep_enz_cat"/>
</dbReference>
<keyword evidence="4 7" id="KW-0413">Isomerase</keyword>
<dbReference type="AlphaFoldDB" id="A0A4Y7RE17"/>
<evidence type="ECO:0000313" key="8">
    <source>
        <dbReference type="Proteomes" id="UP000298324"/>
    </source>
</evidence>
<dbReference type="InterPro" id="IPR036724">
    <property type="entry name" value="Cobalamin-bd_sf"/>
</dbReference>
<evidence type="ECO:0000313" key="7">
    <source>
        <dbReference type="EMBL" id="TEB07265.1"/>
    </source>
</evidence>
<dbReference type="Pfam" id="PF02310">
    <property type="entry name" value="B12-binding"/>
    <property type="match status" value="1"/>
</dbReference>
<dbReference type="Gene3D" id="3.20.20.240">
    <property type="entry name" value="Methylmalonyl-CoA mutase"/>
    <property type="match status" value="1"/>
</dbReference>
<dbReference type="EMBL" id="QFGA01000001">
    <property type="protein sequence ID" value="TEB07265.1"/>
    <property type="molecule type" value="Genomic_DNA"/>
</dbReference>
<dbReference type="GO" id="GO:0031419">
    <property type="term" value="F:cobalamin binding"/>
    <property type="evidence" value="ECO:0007669"/>
    <property type="project" value="UniProtKB-KW"/>
</dbReference>
<dbReference type="PANTHER" id="PTHR48101:SF1">
    <property type="entry name" value="METHYLMALONYL-COA MUTASE, LARGE SUBUNIT"/>
    <property type="match status" value="1"/>
</dbReference>
<evidence type="ECO:0000256" key="3">
    <source>
        <dbReference type="ARBA" id="ARBA00022723"/>
    </source>
</evidence>
<evidence type="ECO:0000256" key="1">
    <source>
        <dbReference type="ARBA" id="ARBA00001922"/>
    </source>
</evidence>
<evidence type="ECO:0000256" key="5">
    <source>
        <dbReference type="ARBA" id="ARBA00023285"/>
    </source>
</evidence>
<proteinExistence type="predicted"/>
<keyword evidence="5" id="KW-0170">Cobalt</keyword>
<dbReference type="PANTHER" id="PTHR48101">
    <property type="entry name" value="METHYLMALONYL-COA MUTASE, MITOCHONDRIAL-RELATED"/>
    <property type="match status" value="1"/>
</dbReference>
<dbReference type="SUPFAM" id="SSF52242">
    <property type="entry name" value="Cobalamin (vitamin B12)-binding domain"/>
    <property type="match status" value="1"/>
</dbReference>
<keyword evidence="3" id="KW-0479">Metal-binding</keyword>
<organism evidence="7 8">
    <name type="scientific">Pelotomaculum schinkii</name>
    <dbReference type="NCBI Taxonomy" id="78350"/>
    <lineage>
        <taxon>Bacteria</taxon>
        <taxon>Bacillati</taxon>
        <taxon>Bacillota</taxon>
        <taxon>Clostridia</taxon>
        <taxon>Eubacteriales</taxon>
        <taxon>Desulfotomaculaceae</taxon>
        <taxon>Pelotomaculum</taxon>
    </lineage>
</organism>
<name>A0A4Y7RE17_9FIRM</name>
<feature type="domain" description="B12-binding" evidence="6">
    <location>
        <begin position="473"/>
        <end position="616"/>
    </location>
</feature>
<accession>A0A4Y7RE17</accession>
<dbReference type="InterPro" id="IPR006159">
    <property type="entry name" value="Acid_CoA_mut_C"/>
</dbReference>
<sequence>MQERTKKIILDDYERVQAYEKVFGVEMPRIGLDGSVSGLPKPYPRVVSGVERSGYRITELGRRAAMTGIPVQNPILGRNSGEETYKESLEMYKTAGELGITLFHFVHSEATRHIDPLDGAELIEQSRGKGGITPSGERKLVRLGGGSKHPMRINATGDTPHLSIINSFIAGFDGTDIGPVIHVHFGGRGIHDYRTKVLNGYKALQVCADNNIFVQTDSHKHLVNIGGTDGMALAMCLLSEGLAIHAGLPCALSALQINVAGINLLADLALMRAFRQVMWSESLVVVPETFQNPPADLIAEQAHFARMAISAKLGGANFYRPKAAENVGIPTGSSMAKAIWATQNVFENTASYEISEPFIERRQTEIITEALAVLAAALELPGELSPEEICPGLWLKYGAEELIDRIVSAGKKGVLDAPRAGGWDLKRGVRTHRGKDGIRRYVPGYGPVNISPQRLSFTGEKVAVEAKPEVTQKGKVLLATVGADAHVVGINIIREVFEQSGYEVIFLRGMNLPETVAEVAAETKADVVGVSNLLGLGLSLFPRLDRRLKELEIRDKVLVMGGGRIAEKEEEHALFEEKIKTKGTGFLGIDGFFGPGTNPQDVVKWVSDYLSKRENENV</sequence>
<reference evidence="7 8" key="1">
    <citation type="journal article" date="2018" name="Environ. Microbiol.">
        <title>Novel energy conservation strategies and behaviour of Pelotomaculum schinkii driving syntrophic propionate catabolism.</title>
        <authorList>
            <person name="Hidalgo-Ahumada C.A.P."/>
            <person name="Nobu M.K."/>
            <person name="Narihiro T."/>
            <person name="Tamaki H."/>
            <person name="Liu W.T."/>
            <person name="Kamagata Y."/>
            <person name="Stams A.J.M."/>
            <person name="Imachi H."/>
            <person name="Sousa D.Z."/>
        </authorList>
    </citation>
    <scope>NUCLEOTIDE SEQUENCE [LARGE SCALE GENOMIC DNA]</scope>
    <source>
        <strain evidence="7 8">HH</strain>
    </source>
</reference>
<keyword evidence="2" id="KW-0846">Cobalamin</keyword>
<keyword evidence="8" id="KW-1185">Reference proteome</keyword>
<dbReference type="RefSeq" id="WP_190239207.1">
    <property type="nucleotide sequence ID" value="NZ_QFGA01000001.1"/>
</dbReference>
<protein>
    <submittedName>
        <fullName evidence="7">2-methyleneglutarate mutase</fullName>
        <ecNumber evidence="7">5.4.99.4</ecNumber>
    </submittedName>
</protein>